<dbReference type="InterPro" id="IPR050416">
    <property type="entry name" value="FAD-linked_Oxidoreductase"/>
</dbReference>
<feature type="domain" description="FAD-binding PCMH-type" evidence="7">
    <location>
        <begin position="114"/>
        <end position="293"/>
    </location>
</feature>
<keyword evidence="6" id="KW-0732">Signal</keyword>
<organism evidence="8 9">
    <name type="scientific">Stachybotrys chlorohalonatus (strain IBT 40285)</name>
    <dbReference type="NCBI Taxonomy" id="1283841"/>
    <lineage>
        <taxon>Eukaryota</taxon>
        <taxon>Fungi</taxon>
        <taxon>Dikarya</taxon>
        <taxon>Ascomycota</taxon>
        <taxon>Pezizomycotina</taxon>
        <taxon>Sordariomycetes</taxon>
        <taxon>Hypocreomycetidae</taxon>
        <taxon>Hypocreales</taxon>
        <taxon>Stachybotryaceae</taxon>
        <taxon>Stachybotrys</taxon>
    </lineage>
</organism>
<evidence type="ECO:0000256" key="1">
    <source>
        <dbReference type="ARBA" id="ARBA00001974"/>
    </source>
</evidence>
<name>A0A084R358_STAC4</name>
<dbReference type="InParanoid" id="A0A084R358"/>
<evidence type="ECO:0000256" key="5">
    <source>
        <dbReference type="ARBA" id="ARBA00023002"/>
    </source>
</evidence>
<evidence type="ECO:0000256" key="3">
    <source>
        <dbReference type="ARBA" id="ARBA00022630"/>
    </source>
</evidence>
<dbReference type="InterPro" id="IPR016169">
    <property type="entry name" value="FAD-bd_PCMH_sub2"/>
</dbReference>
<evidence type="ECO:0000256" key="6">
    <source>
        <dbReference type="SAM" id="SignalP"/>
    </source>
</evidence>
<dbReference type="EMBL" id="KL659154">
    <property type="protein sequence ID" value="KFA70643.1"/>
    <property type="molecule type" value="Genomic_DNA"/>
</dbReference>
<feature type="signal peptide" evidence="6">
    <location>
        <begin position="1"/>
        <end position="17"/>
    </location>
</feature>
<dbReference type="InterPro" id="IPR012951">
    <property type="entry name" value="BBE"/>
</dbReference>
<keyword evidence="5" id="KW-0560">Oxidoreductase</keyword>
<evidence type="ECO:0000313" key="9">
    <source>
        <dbReference type="Proteomes" id="UP000028524"/>
    </source>
</evidence>
<dbReference type="Pfam" id="PF08031">
    <property type="entry name" value="BBE"/>
    <property type="match status" value="1"/>
</dbReference>
<dbReference type="InterPro" id="IPR036318">
    <property type="entry name" value="FAD-bd_PCMH-like_sf"/>
</dbReference>
<keyword evidence="3" id="KW-0285">Flavoprotein</keyword>
<dbReference type="InterPro" id="IPR006094">
    <property type="entry name" value="Oxid_FAD_bind_N"/>
</dbReference>
<reference evidence="8 9" key="1">
    <citation type="journal article" date="2014" name="BMC Genomics">
        <title>Comparative genome sequencing reveals chemotype-specific gene clusters in the toxigenic black mold Stachybotrys.</title>
        <authorList>
            <person name="Semeiks J."/>
            <person name="Borek D."/>
            <person name="Otwinowski Z."/>
            <person name="Grishin N.V."/>
        </authorList>
    </citation>
    <scope>NUCLEOTIDE SEQUENCE [LARGE SCALE GENOMIC DNA]</scope>
    <source>
        <strain evidence="8 9">IBT 40285</strain>
    </source>
</reference>
<evidence type="ECO:0000313" key="8">
    <source>
        <dbReference type="EMBL" id="KFA70643.1"/>
    </source>
</evidence>
<dbReference type="HOGENOM" id="CLU_018354_4_2_1"/>
<dbReference type="PANTHER" id="PTHR42973:SF39">
    <property type="entry name" value="FAD-BINDING PCMH-TYPE DOMAIN-CONTAINING PROTEIN"/>
    <property type="match status" value="1"/>
</dbReference>
<dbReference type="SUPFAM" id="SSF56176">
    <property type="entry name" value="FAD-binding/transporter-associated domain-like"/>
    <property type="match status" value="1"/>
</dbReference>
<dbReference type="STRING" id="1283841.A0A084R358"/>
<dbReference type="PROSITE" id="PS51387">
    <property type="entry name" value="FAD_PCMH"/>
    <property type="match status" value="1"/>
</dbReference>
<evidence type="ECO:0000256" key="2">
    <source>
        <dbReference type="ARBA" id="ARBA00005466"/>
    </source>
</evidence>
<dbReference type="Pfam" id="PF01565">
    <property type="entry name" value="FAD_binding_4"/>
    <property type="match status" value="1"/>
</dbReference>
<dbReference type="InterPro" id="IPR016166">
    <property type="entry name" value="FAD-bd_PCMH"/>
</dbReference>
<dbReference type="GO" id="GO:0016491">
    <property type="term" value="F:oxidoreductase activity"/>
    <property type="evidence" value="ECO:0007669"/>
    <property type="project" value="UniProtKB-KW"/>
</dbReference>
<dbReference type="PANTHER" id="PTHR42973">
    <property type="entry name" value="BINDING OXIDOREDUCTASE, PUTATIVE (AFU_ORTHOLOGUE AFUA_1G17690)-RELATED"/>
    <property type="match status" value="1"/>
</dbReference>
<dbReference type="Gene3D" id="3.30.465.10">
    <property type="match status" value="2"/>
</dbReference>
<dbReference type="Proteomes" id="UP000028524">
    <property type="component" value="Unassembled WGS sequence"/>
</dbReference>
<dbReference type="OMA" id="AITWIEL"/>
<protein>
    <recommendedName>
        <fullName evidence="7">FAD-binding PCMH-type domain-containing protein</fullName>
    </recommendedName>
</protein>
<accession>A0A084R358</accession>
<gene>
    <name evidence="8" type="ORF">S40285_08899</name>
</gene>
<comment type="cofactor">
    <cofactor evidence="1">
        <name>FAD</name>
        <dbReference type="ChEBI" id="CHEBI:57692"/>
    </cofactor>
</comment>
<evidence type="ECO:0000256" key="4">
    <source>
        <dbReference type="ARBA" id="ARBA00022827"/>
    </source>
</evidence>
<dbReference type="OrthoDB" id="9983560at2759"/>
<keyword evidence="4" id="KW-0274">FAD</keyword>
<evidence type="ECO:0000259" key="7">
    <source>
        <dbReference type="PROSITE" id="PS51387"/>
    </source>
</evidence>
<sequence length="579" mass="62236">MMRTLGFVALAASLVTAAPQRQSCACRYIPGDAGWPTAAQWDQLNTTVNGRLIATNPVSHVCHDPTYDEEACNALTAAWGPSSLLINQPAEAFAPYFLNQSCVPHTERSRPCELGNYPNYSIDVRTPEDAAAGLAFAASRNIRLTIMNTGHDWLGKSSGMGSLSLWMRNRQDIELFETYNSSYYTGPAIKIGSGVTGGQAVTFASQRGYRFLSGSCPTVGAAGGFTQGGGYGLLSGIYGLSAYNVLEWEVVTANGTHLVATPTQNEDLYYALSGGGGGTYGVVMSMTTRLFPEQSVAIAAFSFNTTSAGSVESYWAGVEVLVRHHPSLIQHGLTIGFRLRETALSATIFATLGGNPDELNEILQPLITDLMEETGLTQAGLGYSMQAAPQFGRLYLALTAPLLNDTSPSPAVVGSRFFSRQSISNNSAGITDAMRIGTTDDRFWFSCTGFDAANPLGAAPVADNAVTEGWRNSAFHCFYQTDWAWTDPWPEVAELQSFALDVVQPALDAATPGDGGYMNEGNHAAPNSQENFYGNKYDRLRAIKETYDPLNIFYATTAVGSEAWEVDGSGRLCRARRSH</sequence>
<comment type="similarity">
    <text evidence="2">Belongs to the oxygen-dependent FAD-linked oxidoreductase family.</text>
</comment>
<dbReference type="AlphaFoldDB" id="A0A084R358"/>
<dbReference type="GO" id="GO:0071949">
    <property type="term" value="F:FAD binding"/>
    <property type="evidence" value="ECO:0007669"/>
    <property type="project" value="InterPro"/>
</dbReference>
<proteinExistence type="inferred from homology"/>
<keyword evidence="9" id="KW-1185">Reference proteome</keyword>
<feature type="chain" id="PRO_5001780214" description="FAD-binding PCMH-type domain-containing protein" evidence="6">
    <location>
        <begin position="18"/>
        <end position="579"/>
    </location>
</feature>